<keyword evidence="3" id="KW-0408">Iron</keyword>
<proteinExistence type="predicted"/>
<dbReference type="Proteomes" id="UP001445335">
    <property type="component" value="Unassembled WGS sequence"/>
</dbReference>
<dbReference type="SUPFAM" id="SSF51905">
    <property type="entry name" value="FAD/NAD(P)-binding domain"/>
    <property type="match status" value="1"/>
</dbReference>
<evidence type="ECO:0000313" key="7">
    <source>
        <dbReference type="EMBL" id="KAK9836086.1"/>
    </source>
</evidence>
<evidence type="ECO:0000313" key="8">
    <source>
        <dbReference type="Proteomes" id="UP001445335"/>
    </source>
</evidence>
<organism evidence="7 8">
    <name type="scientific">Elliptochloris bilobata</name>
    <dbReference type="NCBI Taxonomy" id="381761"/>
    <lineage>
        <taxon>Eukaryota</taxon>
        <taxon>Viridiplantae</taxon>
        <taxon>Chlorophyta</taxon>
        <taxon>core chlorophytes</taxon>
        <taxon>Trebouxiophyceae</taxon>
        <taxon>Trebouxiophyceae incertae sedis</taxon>
        <taxon>Elliptochloris clade</taxon>
        <taxon>Elliptochloris</taxon>
    </lineage>
</organism>
<dbReference type="InterPro" id="IPR017941">
    <property type="entry name" value="Rieske_2Fe-2S"/>
</dbReference>
<dbReference type="InterPro" id="IPR036188">
    <property type="entry name" value="FAD/NAD-bd_sf"/>
</dbReference>
<keyword evidence="4" id="KW-0411">Iron-sulfur</keyword>
<gene>
    <name evidence="7" type="ORF">WJX81_000189</name>
</gene>
<dbReference type="PANTHER" id="PTHR13847">
    <property type="entry name" value="SARCOSINE DEHYDROGENASE-RELATED"/>
    <property type="match status" value="1"/>
</dbReference>
<dbReference type="InterPro" id="IPR006076">
    <property type="entry name" value="FAD-dep_OxRdtase"/>
</dbReference>
<dbReference type="GO" id="GO:0046872">
    <property type="term" value="F:metal ion binding"/>
    <property type="evidence" value="ECO:0007669"/>
    <property type="project" value="UniProtKB-KW"/>
</dbReference>
<keyword evidence="1" id="KW-0001">2Fe-2S</keyword>
<dbReference type="InterPro" id="IPR036922">
    <property type="entry name" value="Rieske_2Fe-2S_sf"/>
</dbReference>
<dbReference type="GO" id="GO:0051537">
    <property type="term" value="F:2 iron, 2 sulfur cluster binding"/>
    <property type="evidence" value="ECO:0007669"/>
    <property type="project" value="UniProtKB-KW"/>
</dbReference>
<dbReference type="Gene3D" id="2.102.10.10">
    <property type="entry name" value="Rieske [2Fe-2S] iron-sulphur domain"/>
    <property type="match status" value="1"/>
</dbReference>
<evidence type="ECO:0000256" key="2">
    <source>
        <dbReference type="ARBA" id="ARBA00022723"/>
    </source>
</evidence>
<dbReference type="Gene3D" id="3.30.9.10">
    <property type="entry name" value="D-Amino Acid Oxidase, subunit A, domain 2"/>
    <property type="match status" value="1"/>
</dbReference>
<evidence type="ECO:0000256" key="5">
    <source>
        <dbReference type="ARBA" id="ARBA00023157"/>
    </source>
</evidence>
<keyword evidence="8" id="KW-1185">Reference proteome</keyword>
<keyword evidence="2" id="KW-0479">Metal-binding</keyword>
<dbReference type="PROSITE" id="PS51296">
    <property type="entry name" value="RIESKE"/>
    <property type="match status" value="1"/>
</dbReference>
<dbReference type="GO" id="GO:0016020">
    <property type="term" value="C:membrane"/>
    <property type="evidence" value="ECO:0007669"/>
    <property type="project" value="InterPro"/>
</dbReference>
<protein>
    <recommendedName>
        <fullName evidence="6">Rieske domain-containing protein</fullName>
    </recommendedName>
</protein>
<dbReference type="PANTHER" id="PTHR13847:SF281">
    <property type="entry name" value="FAD DEPENDENT OXIDOREDUCTASE DOMAIN-CONTAINING PROTEIN"/>
    <property type="match status" value="1"/>
</dbReference>
<evidence type="ECO:0000259" key="6">
    <source>
        <dbReference type="PROSITE" id="PS51296"/>
    </source>
</evidence>
<dbReference type="EMBL" id="JALJOU010000026">
    <property type="protein sequence ID" value="KAK9836086.1"/>
    <property type="molecule type" value="Genomic_DNA"/>
</dbReference>
<dbReference type="SUPFAM" id="SSF50022">
    <property type="entry name" value="ISP domain"/>
    <property type="match status" value="1"/>
</dbReference>
<dbReference type="Gene3D" id="3.50.50.60">
    <property type="entry name" value="FAD/NAD(P)-binding domain"/>
    <property type="match status" value="1"/>
</dbReference>
<dbReference type="Pfam" id="PF01266">
    <property type="entry name" value="DAO"/>
    <property type="match status" value="1"/>
</dbReference>
<dbReference type="GO" id="GO:0005737">
    <property type="term" value="C:cytoplasm"/>
    <property type="evidence" value="ECO:0007669"/>
    <property type="project" value="TreeGrafter"/>
</dbReference>
<dbReference type="PRINTS" id="PR00162">
    <property type="entry name" value="RIESKE"/>
</dbReference>
<evidence type="ECO:0000256" key="1">
    <source>
        <dbReference type="ARBA" id="ARBA00022714"/>
    </source>
</evidence>
<sequence length="553" mass="60352">MKEPRRFSGIRNTASVDGAVPGLARNVWDQHKLRAKYPQLKENISADVCVVGGGIAGLSIAYNLAKAGKSVVVLESRTRGSGQTGRTTAHLMLWNDDYYHLQEQNFNLDTAKVLAESHRQAIDWVAKTVEEEGIDCHFHYVDGYLFPHTAEPSTAETLDKELGAAVRAGLTDVRKVNLENDPAAGLVGEALLFPRCGDFHPLMYLEGLADAITKNGGRIFENTRVRQTEGKEVRTRDGFVVTAPNIVLATNPPIHHNMTIHARLNPQRSYVVGLQMPEGCFKPNSQFWSTATPYHYIRTESHPEHGEVMIVGGADHSSGIKPQEYVDRFDMLESWARQRWPKAGKRVYEWSGMVYKPLDQVGLYGQDPGNDLQSDGTYYIAAGHSGQGMTGGTIAGIIISSQILGNQHPWSDVYSPSRLPAASTTTAQQLFEVSRTTIQAFTEVVLPGRSDKPGDLAPGEGAVQQAGKDKVAVYKDEAGVEHTFAAACPHLGCLVQWNPLDGTFDCPCHGSIFTKEGKCINGPAVEDLKPVKIGTFGLKEDKEAAIAQGGKTF</sequence>
<name>A0AAW1RQN4_9CHLO</name>
<dbReference type="Pfam" id="PF00355">
    <property type="entry name" value="Rieske"/>
    <property type="match status" value="1"/>
</dbReference>
<evidence type="ECO:0000256" key="3">
    <source>
        <dbReference type="ARBA" id="ARBA00023004"/>
    </source>
</evidence>
<dbReference type="AlphaFoldDB" id="A0AAW1RQN4"/>
<comment type="caution">
    <text evidence="7">The sequence shown here is derived from an EMBL/GenBank/DDBJ whole genome shotgun (WGS) entry which is preliminary data.</text>
</comment>
<dbReference type="InterPro" id="IPR005805">
    <property type="entry name" value="Rieske_Fe-S_prot_C"/>
</dbReference>
<evidence type="ECO:0000256" key="4">
    <source>
        <dbReference type="ARBA" id="ARBA00023014"/>
    </source>
</evidence>
<accession>A0AAW1RQN4</accession>
<keyword evidence="5" id="KW-1015">Disulfide bond</keyword>
<feature type="domain" description="Rieske" evidence="6">
    <location>
        <begin position="448"/>
        <end position="533"/>
    </location>
</feature>
<reference evidence="7 8" key="1">
    <citation type="journal article" date="2024" name="Nat. Commun.">
        <title>Phylogenomics reveals the evolutionary origins of lichenization in chlorophyte algae.</title>
        <authorList>
            <person name="Puginier C."/>
            <person name="Libourel C."/>
            <person name="Otte J."/>
            <person name="Skaloud P."/>
            <person name="Haon M."/>
            <person name="Grisel S."/>
            <person name="Petersen M."/>
            <person name="Berrin J.G."/>
            <person name="Delaux P.M."/>
            <person name="Dal Grande F."/>
            <person name="Keller J."/>
        </authorList>
    </citation>
    <scope>NUCLEOTIDE SEQUENCE [LARGE SCALE GENOMIC DNA]</scope>
    <source>
        <strain evidence="7 8">SAG 245.80</strain>
    </source>
</reference>